<evidence type="ECO:0000256" key="5">
    <source>
        <dbReference type="PIRSR" id="PIRSR001227-2"/>
    </source>
</evidence>
<dbReference type="InterPro" id="IPR023343">
    <property type="entry name" value="Penicillin_amidase_dom1"/>
</dbReference>
<evidence type="ECO:0000256" key="2">
    <source>
        <dbReference type="ARBA" id="ARBA00022801"/>
    </source>
</evidence>
<dbReference type="InterPro" id="IPR029055">
    <property type="entry name" value="Ntn_hydrolases_N"/>
</dbReference>
<dbReference type="GO" id="GO:0016811">
    <property type="term" value="F:hydrolase activity, acting on carbon-nitrogen (but not peptide) bonds, in linear amides"/>
    <property type="evidence" value="ECO:0007669"/>
    <property type="project" value="InterPro"/>
</dbReference>
<dbReference type="Proteomes" id="UP000199019">
    <property type="component" value="Unassembled WGS sequence"/>
</dbReference>
<dbReference type="Pfam" id="PF01804">
    <property type="entry name" value="Penicil_amidase"/>
    <property type="match status" value="1"/>
</dbReference>
<dbReference type="InterPro" id="IPR043147">
    <property type="entry name" value="Penicillin_amidase_A-knob"/>
</dbReference>
<feature type="binding site" evidence="5">
    <location>
        <position position="366"/>
    </location>
    <ligand>
        <name>Ca(2+)</name>
        <dbReference type="ChEBI" id="CHEBI:29108"/>
    </ligand>
</feature>
<keyword evidence="2" id="KW-0378">Hydrolase</keyword>
<comment type="similarity">
    <text evidence="1">Belongs to the peptidase S45 family.</text>
</comment>
<dbReference type="InterPro" id="IPR043146">
    <property type="entry name" value="Penicillin_amidase_N_B-knob"/>
</dbReference>
<evidence type="ECO:0000256" key="3">
    <source>
        <dbReference type="ARBA" id="ARBA00023145"/>
    </source>
</evidence>
<dbReference type="SUPFAM" id="SSF56235">
    <property type="entry name" value="N-terminal nucleophile aminohydrolases (Ntn hydrolases)"/>
    <property type="match status" value="1"/>
</dbReference>
<feature type="region of interest" description="Disordered" evidence="6">
    <location>
        <begin position="227"/>
        <end position="247"/>
    </location>
</feature>
<dbReference type="Gene3D" id="1.10.1400.10">
    <property type="match status" value="1"/>
</dbReference>
<dbReference type="Gene3D" id="1.10.439.10">
    <property type="entry name" value="Penicillin Amidohydrolase, domain 1"/>
    <property type="match status" value="1"/>
</dbReference>
<feature type="binding site" evidence="5">
    <location>
        <position position="190"/>
    </location>
    <ligand>
        <name>Ca(2+)</name>
        <dbReference type="ChEBI" id="CHEBI:29108"/>
    </ligand>
</feature>
<evidence type="ECO:0000313" key="8">
    <source>
        <dbReference type="Proteomes" id="UP000199019"/>
    </source>
</evidence>
<dbReference type="STRING" id="587636.SAMN05216199_3867"/>
<reference evidence="8" key="1">
    <citation type="submission" date="2016-10" db="EMBL/GenBank/DDBJ databases">
        <authorList>
            <person name="Varghese N."/>
            <person name="Submissions S."/>
        </authorList>
    </citation>
    <scope>NUCLEOTIDE SEQUENCE [LARGE SCALE GENOMIC DNA]</scope>
    <source>
        <strain evidence="8">CGMCC 1.6963</strain>
    </source>
</reference>
<dbReference type="Gene3D" id="2.30.120.10">
    <property type="match status" value="1"/>
</dbReference>
<accession>A0A1H9XI92</accession>
<evidence type="ECO:0000256" key="6">
    <source>
        <dbReference type="SAM" id="MobiDB-lite"/>
    </source>
</evidence>
<dbReference type="PANTHER" id="PTHR34218">
    <property type="entry name" value="PEPTIDASE S45 PENICILLIN AMIDASE"/>
    <property type="match status" value="1"/>
</dbReference>
<keyword evidence="5" id="KW-0479">Metal-binding</keyword>
<evidence type="ECO:0000256" key="1">
    <source>
        <dbReference type="ARBA" id="ARBA00006586"/>
    </source>
</evidence>
<organism evidence="7 8">
    <name type="scientific">Pedococcus cremeus</name>
    <dbReference type="NCBI Taxonomy" id="587636"/>
    <lineage>
        <taxon>Bacteria</taxon>
        <taxon>Bacillati</taxon>
        <taxon>Actinomycetota</taxon>
        <taxon>Actinomycetes</taxon>
        <taxon>Micrococcales</taxon>
        <taxon>Intrasporangiaceae</taxon>
        <taxon>Pedococcus</taxon>
    </lineage>
</organism>
<dbReference type="InterPro" id="IPR014395">
    <property type="entry name" value="Pen/GL7ACA/AHL_acylase"/>
</dbReference>
<dbReference type="GO" id="GO:0017000">
    <property type="term" value="P:antibiotic biosynthetic process"/>
    <property type="evidence" value="ECO:0007669"/>
    <property type="project" value="InterPro"/>
</dbReference>
<keyword evidence="8" id="KW-1185">Reference proteome</keyword>
<dbReference type="InterPro" id="IPR002692">
    <property type="entry name" value="S45"/>
</dbReference>
<evidence type="ECO:0000313" key="7">
    <source>
        <dbReference type="EMBL" id="SES45918.1"/>
    </source>
</evidence>
<keyword evidence="5" id="KW-0106">Calcium</keyword>
<protein>
    <submittedName>
        <fullName evidence="7">Penicillin amidase</fullName>
    </submittedName>
</protein>
<dbReference type="CDD" id="cd03747">
    <property type="entry name" value="Ntn_PGA_like"/>
    <property type="match status" value="1"/>
</dbReference>
<comment type="cofactor">
    <cofactor evidence="5">
        <name>Ca(2+)</name>
        <dbReference type="ChEBI" id="CHEBI:29108"/>
    </cofactor>
    <text evidence="5">Binds 1 Ca(2+) ion per dimer.</text>
</comment>
<dbReference type="EMBL" id="FOHB01000008">
    <property type="protein sequence ID" value="SES45918.1"/>
    <property type="molecule type" value="Genomic_DNA"/>
</dbReference>
<dbReference type="AlphaFoldDB" id="A0A1H9XI92"/>
<dbReference type="PIRSF" id="PIRSF001227">
    <property type="entry name" value="Pen_acylase"/>
    <property type="match status" value="1"/>
</dbReference>
<feature type="binding site" evidence="5">
    <location>
        <position position="363"/>
    </location>
    <ligand>
        <name>Ca(2+)</name>
        <dbReference type="ChEBI" id="CHEBI:29108"/>
    </ligand>
</feature>
<dbReference type="Gene3D" id="3.60.20.10">
    <property type="entry name" value="Glutamine Phosphoribosylpyrophosphate, subunit 1, domain 1"/>
    <property type="match status" value="1"/>
</dbReference>
<sequence length="857" mass="94479">MSVAALVVVLLVVAAILGVTWVRRPFPTTDGQISIPGLTGKVTVLRNDRGVPQIYADNAQDLFRAQGFVHAQDRFFEMDLRRHITAGRLSEMVGKSGLETDKVIRTMGWRRVAEEELPKLAPETRRYLQAYSDGVNAYIDRQGSPSRMALEYVVLGQQVKDYRVEQWTPADSLAWLKAMAWDLRGDYESELMRARLVGRVPIPQINELFPAYPYGKHKPILSQQAWSPKGEGQQSAASAVPGARVPSAVPLQERTTPGAEKAYAAVQHALEAVPQTIGRGPGVGSNSWVVGPEHSSTGKPLLANDPHLGFNIPGIWYQVGLHCRSLSQSCPFDVSGFSFSGLPGVVIGHNQQIAWGFTNLDPDVTDFYLEQVRGGTYQRDGKYIPLEQRTETIKVAGEGDHTITVRSTVHGPIMSEAISDIGEAGDRAPVSGRQSAGKYEVSLAWTGLVPNKTADAIFGLNKATSFQQFRDAAKSFAVPSQNLVYADRDGHIGYQAPGMVPIRRSDTPGAVPGYWPTAGWRSAWDWKGYVPFDQMPWAYDPPEGMIVTANQAVTASPTPFLTTEWDYGFRAQRIRSLLEKEQKVTPQRMSQIQADTRSEFAATLTKRLLDIDLDDDPFTKEGQDLLRGWDFTNPIGDSDASAAAAYFNAVWSNLVDLTYNDELPKDLRANGGDQWMQATLNLLDKPRDAWWDNKLTPGVTEGATEIMRQALVQARLDLTRELGKDPGEWEWGKLHKLTLKHKVLGSDTVPGPVRMLFNRGPFQVPGGSAIVNAMGWDASQGYDVRTGPSMRMVVDLGNLDRSTWVNATGNSGHAFNDHYDDQVGAWSKNETFPWPFSEKAVRAEGGDDLELVPGSSQ</sequence>
<evidence type="ECO:0000256" key="4">
    <source>
        <dbReference type="PIRSR" id="PIRSR001227-1"/>
    </source>
</evidence>
<feature type="compositionally biased region" description="Polar residues" evidence="6">
    <location>
        <begin position="227"/>
        <end position="237"/>
    </location>
</feature>
<dbReference type="RefSeq" id="WP_342707741.1">
    <property type="nucleotide sequence ID" value="NZ_FOHB01000008.1"/>
</dbReference>
<gene>
    <name evidence="7" type="ORF">SAMN05216199_3867</name>
</gene>
<name>A0A1H9XI92_9MICO</name>
<proteinExistence type="inferred from homology"/>
<dbReference type="PANTHER" id="PTHR34218:SF4">
    <property type="entry name" value="ACYL-HOMOSERINE LACTONE ACYLASE QUIP"/>
    <property type="match status" value="1"/>
</dbReference>
<dbReference type="GO" id="GO:0046872">
    <property type="term" value="F:metal ion binding"/>
    <property type="evidence" value="ECO:0007669"/>
    <property type="project" value="UniProtKB-KW"/>
</dbReference>
<keyword evidence="3" id="KW-0865">Zymogen</keyword>
<feature type="active site" description="Nucleophile" evidence="4">
    <location>
        <position position="285"/>
    </location>
</feature>